<dbReference type="KEGG" id="vg:18501632"/>
<dbReference type="InterPro" id="IPR018306">
    <property type="entry name" value="Phage_T5_Orf172_DNA-bd"/>
</dbReference>
<evidence type="ECO:0000256" key="1">
    <source>
        <dbReference type="SAM" id="Coils"/>
    </source>
</evidence>
<protein>
    <recommendedName>
        <fullName evidence="6">MSV199 domain-containing protein</fullName>
    </recommendedName>
</protein>
<feature type="domain" description="Bacteriophage T5 Orf172 DNA-binding" evidence="2">
    <location>
        <begin position="243"/>
        <end position="332"/>
    </location>
</feature>
<dbReference type="GeneID" id="18501632"/>
<keyword evidence="1" id="KW-0175">Coiled coil</keyword>
<sequence>MDELKDIFSFVQEYDLAFDVNSNWFQDLWYPLSKFNPPQLGGVKKVDFQPQKMPIIVTQNLLEWMGFKGRNISDKQERFSRVLRSHQIPYQEIGHQHPFALEYPCIQREIKLIPKQLEQKKWICMEPRAFKKAVMRINTENAEIVRDYYLNLEEVMFAYGEYTMNFLIKEAEKDKKLRDLELSLAMEQLAIKDKSEEDLRREQEKLNIQLEQEKQRAEKAERKALRVNKFMRRVSVKEKKLEWIYIATTNVYSQERLFKVGSTTRLSSRISGYNTGRPREDSYYYSWVKKCYNSKDLDYHIQKLLSDFKHKENTELYCGIKFSDLKEIVNFIVDNYDASIDYINNFIKTRLNESLEEEDEDPPRLDYRKITYQIGEHTETIDLEKEDNEVIRDELENILSSIKNQQHSSSILVIDRKELIDRLLKITNSNKKDLWSQIKDYTGWKSGKTEINSGGEFKYKIIY</sequence>
<feature type="domain" description="MSV199" evidence="3">
    <location>
        <begin position="6"/>
        <end position="156"/>
    </location>
</feature>
<organism evidence="4 5">
    <name type="scientific">Invertebrate iridescent virus 22</name>
    <dbReference type="NCBI Taxonomy" id="345198"/>
    <lineage>
        <taxon>Viruses</taxon>
        <taxon>Varidnaviria</taxon>
        <taxon>Bamfordvirae</taxon>
        <taxon>Nucleocytoviricota</taxon>
        <taxon>Megaviricetes</taxon>
        <taxon>Pimascovirales</taxon>
        <taxon>Pimascovirales incertae sedis</taxon>
        <taxon>Iridoviridae</taxon>
        <taxon>Betairidovirinae</taxon>
        <taxon>Chloriridovirus</taxon>
        <taxon>Chloriridovirus simulium1</taxon>
    </lineage>
</organism>
<accession>W8W1Z2</accession>
<dbReference type="Pfam" id="PF10553">
    <property type="entry name" value="MSV199"/>
    <property type="match status" value="1"/>
</dbReference>
<evidence type="ECO:0008006" key="6">
    <source>
        <dbReference type="Google" id="ProtNLM"/>
    </source>
</evidence>
<proteinExistence type="predicted"/>
<evidence type="ECO:0000259" key="2">
    <source>
        <dbReference type="Pfam" id="PF10544"/>
    </source>
</evidence>
<reference evidence="4 5" key="1">
    <citation type="submission" date="2013-03" db="EMBL/GenBank/DDBJ databases">
        <title>Genomic and evolutionary features of invertebrate iridoviruse.</title>
        <authorList>
            <person name="Piegu B."/>
            <person name="Guizard S."/>
            <person name="Bideshi D."/>
            <person name="Spears T."/>
            <person name="Federici B."/>
            <person name="Bigot Y."/>
        </authorList>
    </citation>
    <scope>NUCLEOTIDE SEQUENCE [LARGE SCALE GENOMIC DNA]</scope>
    <source>
        <strain evidence="4">IIV22Aberystwyth</strain>
    </source>
</reference>
<dbReference type="EMBL" id="HF920634">
    <property type="protein sequence ID" value="CCV01926.1"/>
    <property type="molecule type" value="Genomic_DNA"/>
</dbReference>
<dbReference type="Proteomes" id="UP000141616">
    <property type="component" value="Segment"/>
</dbReference>
<gene>
    <name evidence="4" type="primary">082R</name>
    <name evidence="4" type="ORF">IIV22A_082R</name>
</gene>
<evidence type="ECO:0000313" key="5">
    <source>
        <dbReference type="Proteomes" id="UP000141616"/>
    </source>
</evidence>
<dbReference type="RefSeq" id="YP_009010843.1">
    <property type="nucleotide sequence ID" value="NC_023615.1"/>
</dbReference>
<feature type="coiled-coil region" evidence="1">
    <location>
        <begin position="192"/>
        <end position="230"/>
    </location>
</feature>
<dbReference type="InterPro" id="IPR018879">
    <property type="entry name" value="MSV199_dom"/>
</dbReference>
<name>W8W1Z2_9VIRU</name>
<dbReference type="Pfam" id="PF10544">
    <property type="entry name" value="T5orf172"/>
    <property type="match status" value="1"/>
</dbReference>
<evidence type="ECO:0000259" key="3">
    <source>
        <dbReference type="Pfam" id="PF10553"/>
    </source>
</evidence>
<evidence type="ECO:0000313" key="4">
    <source>
        <dbReference type="EMBL" id="CCV01926.1"/>
    </source>
</evidence>